<dbReference type="Proteomes" id="UP000468443">
    <property type="component" value="Unassembled WGS sequence"/>
</dbReference>
<accession>A0A6P0UDL7</accession>
<evidence type="ECO:0000313" key="4">
    <source>
        <dbReference type="EMBL" id="NER09808.1"/>
    </source>
</evidence>
<feature type="active site" evidence="3">
    <location>
        <position position="47"/>
    </location>
</feature>
<proteinExistence type="inferred from homology"/>
<dbReference type="GO" id="GO:0016853">
    <property type="term" value="F:isomerase activity"/>
    <property type="evidence" value="ECO:0007669"/>
    <property type="project" value="UniProtKB-KW"/>
</dbReference>
<dbReference type="GO" id="GO:0005737">
    <property type="term" value="C:cytoplasm"/>
    <property type="evidence" value="ECO:0007669"/>
    <property type="project" value="TreeGrafter"/>
</dbReference>
<dbReference type="AlphaFoldDB" id="A0A6P0UDL7"/>
<dbReference type="PANTHER" id="PTHR13774">
    <property type="entry name" value="PHENAZINE BIOSYNTHESIS PROTEIN"/>
    <property type="match status" value="1"/>
</dbReference>
<organism evidence="4 5">
    <name type="scientific">Muriicola jejuensis</name>
    <dbReference type="NCBI Taxonomy" id="504488"/>
    <lineage>
        <taxon>Bacteria</taxon>
        <taxon>Pseudomonadati</taxon>
        <taxon>Bacteroidota</taxon>
        <taxon>Flavobacteriia</taxon>
        <taxon>Flavobacteriales</taxon>
        <taxon>Flavobacteriaceae</taxon>
        <taxon>Muriicola</taxon>
    </lineage>
</organism>
<dbReference type="Pfam" id="PF02567">
    <property type="entry name" value="PhzC-PhzF"/>
    <property type="match status" value="1"/>
</dbReference>
<dbReference type="Gene3D" id="3.10.310.10">
    <property type="entry name" value="Diaminopimelate Epimerase, Chain A, domain 1"/>
    <property type="match status" value="2"/>
</dbReference>
<dbReference type="EMBL" id="JAABOP010000001">
    <property type="protein sequence ID" value="NER09808.1"/>
    <property type="molecule type" value="Genomic_DNA"/>
</dbReference>
<comment type="similarity">
    <text evidence="1">Belongs to the PhzF family.</text>
</comment>
<name>A0A6P0UDL7_9FLAO</name>
<dbReference type="NCBIfam" id="TIGR00654">
    <property type="entry name" value="PhzF_family"/>
    <property type="match status" value="1"/>
</dbReference>
<comment type="caution">
    <text evidence="4">The sequence shown here is derived from an EMBL/GenBank/DDBJ whole genome shotgun (WGS) entry which is preliminary data.</text>
</comment>
<evidence type="ECO:0000256" key="3">
    <source>
        <dbReference type="PIRSR" id="PIRSR016184-1"/>
    </source>
</evidence>
<keyword evidence="2 4" id="KW-0413">Isomerase</keyword>
<evidence type="ECO:0000256" key="1">
    <source>
        <dbReference type="ARBA" id="ARBA00008270"/>
    </source>
</evidence>
<reference evidence="4 5" key="1">
    <citation type="submission" date="2020-01" db="EMBL/GenBank/DDBJ databases">
        <title>Muriicola jejuensis KCTC 22299.</title>
        <authorList>
            <person name="Wang G."/>
        </authorList>
    </citation>
    <scope>NUCLEOTIDE SEQUENCE [LARGE SCALE GENOMIC DNA]</scope>
    <source>
        <strain evidence="4 5">KCTC 22299</strain>
    </source>
</reference>
<gene>
    <name evidence="4" type="ORF">GWK09_04730</name>
</gene>
<sequence length="263" mass="29346">MKTLQLFQINAFASSLFKGNPAAVCVLDSWLNEQTMQDIAMENNLAETAFVVKREEDYHIRWFTPEVEVDLCGHATLAAAWVLFHRYGHEAEIIHLHSDRSGPLSVKKEDSGELTLDFPVDTLEEVGPVSAISEALGKEPLKVFRGKTDYLLIYENEQEIIEIVPNFFLLDRVDARGVIVTAPGKEVDFVSRFFAPKCGVPEDPVTGSAHTSLTPYWAKVLGKADLKARQLSKRGGSLRCRLRGERVWISGSAVPYLKGEITL</sequence>
<dbReference type="PIRSF" id="PIRSF016184">
    <property type="entry name" value="PhzC_PhzF"/>
    <property type="match status" value="1"/>
</dbReference>
<dbReference type="SUPFAM" id="SSF54506">
    <property type="entry name" value="Diaminopimelate epimerase-like"/>
    <property type="match status" value="1"/>
</dbReference>
<keyword evidence="5" id="KW-1185">Reference proteome</keyword>
<dbReference type="InterPro" id="IPR003719">
    <property type="entry name" value="Phenazine_PhzF-like"/>
</dbReference>
<dbReference type="PANTHER" id="PTHR13774:SF17">
    <property type="entry name" value="PHENAZINE BIOSYNTHESIS-LIKE DOMAIN-CONTAINING PROTEIN"/>
    <property type="match status" value="1"/>
</dbReference>
<evidence type="ECO:0000313" key="5">
    <source>
        <dbReference type="Proteomes" id="UP000468443"/>
    </source>
</evidence>
<protein>
    <submittedName>
        <fullName evidence="4">PhzF family phenazine biosynthesis isomerase</fullName>
    </submittedName>
</protein>
<evidence type="ECO:0000256" key="2">
    <source>
        <dbReference type="ARBA" id="ARBA00023235"/>
    </source>
</evidence>
<dbReference type="RefSeq" id="WP_163691845.1">
    <property type="nucleotide sequence ID" value="NZ_FXTW01000001.1"/>
</dbReference>